<gene>
    <name evidence="1" type="ORF">METZ01_LOCUS305775</name>
</gene>
<evidence type="ECO:0000313" key="1">
    <source>
        <dbReference type="EMBL" id="SVC52921.1"/>
    </source>
</evidence>
<accession>A0A382N005</accession>
<protein>
    <submittedName>
        <fullName evidence="1">Uncharacterized protein</fullName>
    </submittedName>
</protein>
<proteinExistence type="predicted"/>
<dbReference type="AlphaFoldDB" id="A0A382N005"/>
<sequence>MAGTDVALAVGFAVGSAAGFATGLAVAAGFAAGLDVAAGLGAAVGEVDGVSPSPPQAVKTNSANRVIIAEIVVDLIMRDCLPKYFETDSTGQKNNRQW</sequence>
<dbReference type="EMBL" id="UINC01096216">
    <property type="protein sequence ID" value="SVC52921.1"/>
    <property type="molecule type" value="Genomic_DNA"/>
</dbReference>
<organism evidence="1">
    <name type="scientific">marine metagenome</name>
    <dbReference type="NCBI Taxonomy" id="408172"/>
    <lineage>
        <taxon>unclassified sequences</taxon>
        <taxon>metagenomes</taxon>
        <taxon>ecological metagenomes</taxon>
    </lineage>
</organism>
<name>A0A382N005_9ZZZZ</name>
<reference evidence="1" key="1">
    <citation type="submission" date="2018-05" db="EMBL/GenBank/DDBJ databases">
        <authorList>
            <person name="Lanie J.A."/>
            <person name="Ng W.-L."/>
            <person name="Kazmierczak K.M."/>
            <person name="Andrzejewski T.M."/>
            <person name="Davidsen T.M."/>
            <person name="Wayne K.J."/>
            <person name="Tettelin H."/>
            <person name="Glass J.I."/>
            <person name="Rusch D."/>
            <person name="Podicherti R."/>
            <person name="Tsui H.-C.T."/>
            <person name="Winkler M.E."/>
        </authorList>
    </citation>
    <scope>NUCLEOTIDE SEQUENCE</scope>
</reference>